<evidence type="ECO:0000259" key="1">
    <source>
        <dbReference type="Pfam" id="PF08241"/>
    </source>
</evidence>
<dbReference type="CDD" id="cd02440">
    <property type="entry name" value="AdoMet_MTases"/>
    <property type="match status" value="1"/>
</dbReference>
<dbReference type="GO" id="GO:0008168">
    <property type="term" value="F:methyltransferase activity"/>
    <property type="evidence" value="ECO:0007669"/>
    <property type="project" value="UniProtKB-KW"/>
</dbReference>
<proteinExistence type="predicted"/>
<keyword evidence="2" id="KW-0808">Transferase</keyword>
<dbReference type="SUPFAM" id="SSF53335">
    <property type="entry name" value="S-adenosyl-L-methionine-dependent methyltransferases"/>
    <property type="match status" value="1"/>
</dbReference>
<reference evidence="2 3" key="1">
    <citation type="journal article" date="2020" name="Microorganisms">
        <title>Simultaneous Genome Sequencing of Prosthecochloris ethylica and Desulfuromonas acetoxidans within a Syntrophic Mixture Reveals Unique Pili and Protein Interactions.</title>
        <authorList>
            <person name="Kyndt J.A."/>
            <person name="Van Beeumen J.J."/>
            <person name="Meyer T.E."/>
        </authorList>
    </citation>
    <scope>NUCLEOTIDE SEQUENCE [LARGE SCALE GENOMIC DNA]</scope>
    <source>
        <strain evidence="2 3">N3</strain>
    </source>
</reference>
<dbReference type="Gene3D" id="3.40.50.150">
    <property type="entry name" value="Vaccinia Virus protein VP39"/>
    <property type="match status" value="1"/>
</dbReference>
<dbReference type="InterPro" id="IPR029063">
    <property type="entry name" value="SAM-dependent_MTases_sf"/>
</dbReference>
<feature type="domain" description="Methyltransferase type 11" evidence="1">
    <location>
        <begin position="45"/>
        <end position="132"/>
    </location>
</feature>
<keyword evidence="3" id="KW-1185">Reference proteome</keyword>
<keyword evidence="2" id="KW-0489">Methyltransferase</keyword>
<dbReference type="InterPro" id="IPR013216">
    <property type="entry name" value="Methyltransf_11"/>
</dbReference>
<accession>A0ABR9XU22</accession>
<dbReference type="PANTHER" id="PTHR45180">
    <property type="entry name" value="OS01G0307686 PROTEIN"/>
    <property type="match status" value="1"/>
</dbReference>
<dbReference type="RefSeq" id="WP_114607612.1">
    <property type="nucleotide sequence ID" value="NZ_JABVZQ010000006.1"/>
</dbReference>
<dbReference type="GO" id="GO:0032259">
    <property type="term" value="P:methylation"/>
    <property type="evidence" value="ECO:0007669"/>
    <property type="project" value="UniProtKB-KW"/>
</dbReference>
<name>A0ABR9XU22_9CHLB</name>
<sequence>MTSTPAFNDRFSGSAQQYQRYRPIYPPELFTFLAASTRGHERAWDCATGNGQCALGLTEHYRRVYATDASSRQLEMAPYHPRITWNTATAEHSMAPDHAFDLVTAAQSAHWFDHNRFYHEVRRVLRPGGVIAVWAYDLPVVNPETDSLVRHLYHDILGSYWEPEIRHISNRYRTLPFPFRKLSVPPFIMTAHWTCNEFIRYIETWSAAVTYRESRKASPLESIHAQLEHSWKAPGKRQVVRWPLIVLAGRTT</sequence>
<dbReference type="Proteomes" id="UP000619838">
    <property type="component" value="Unassembled WGS sequence"/>
</dbReference>
<dbReference type="PANTHER" id="PTHR45180:SF1">
    <property type="entry name" value="OS01G0307686 PROTEIN"/>
    <property type="match status" value="1"/>
</dbReference>
<gene>
    <name evidence="2" type="ORF">INT08_10095</name>
</gene>
<evidence type="ECO:0000313" key="3">
    <source>
        <dbReference type="Proteomes" id="UP000619838"/>
    </source>
</evidence>
<dbReference type="Pfam" id="PF08241">
    <property type="entry name" value="Methyltransf_11"/>
    <property type="match status" value="1"/>
</dbReference>
<organism evidence="2 3">
    <name type="scientific">Prosthecochloris ethylica</name>
    <dbReference type="NCBI Taxonomy" id="2743976"/>
    <lineage>
        <taxon>Bacteria</taxon>
        <taxon>Pseudomonadati</taxon>
        <taxon>Chlorobiota</taxon>
        <taxon>Chlorobiia</taxon>
        <taxon>Chlorobiales</taxon>
        <taxon>Chlorobiaceae</taxon>
        <taxon>Prosthecochloris</taxon>
    </lineage>
</organism>
<dbReference type="EMBL" id="JADGII010000024">
    <property type="protein sequence ID" value="MBF0637518.1"/>
    <property type="molecule type" value="Genomic_DNA"/>
</dbReference>
<comment type="caution">
    <text evidence="2">The sequence shown here is derived from an EMBL/GenBank/DDBJ whole genome shotgun (WGS) entry which is preliminary data.</text>
</comment>
<protein>
    <submittedName>
        <fullName evidence="2">Class I SAM-dependent methyltransferase</fullName>
    </submittedName>
</protein>
<evidence type="ECO:0000313" key="2">
    <source>
        <dbReference type="EMBL" id="MBF0637518.1"/>
    </source>
</evidence>